<evidence type="ECO:0000313" key="4">
    <source>
        <dbReference type="EMBL" id="KAF4610968.1"/>
    </source>
</evidence>
<feature type="compositionally biased region" description="Polar residues" evidence="1">
    <location>
        <begin position="160"/>
        <end position="175"/>
    </location>
</feature>
<comment type="caution">
    <text evidence="4">The sequence shown here is derived from an EMBL/GenBank/DDBJ whole genome shotgun (WGS) entry which is preliminary data.</text>
</comment>
<name>A0A8H4QHE7_9AGAR</name>
<dbReference type="EMBL" id="JAACJL010000058">
    <property type="protein sequence ID" value="KAF4610968.1"/>
    <property type="molecule type" value="Genomic_DNA"/>
</dbReference>
<feature type="region of interest" description="Disordered" evidence="1">
    <location>
        <begin position="156"/>
        <end position="186"/>
    </location>
</feature>
<protein>
    <recommendedName>
        <fullName evidence="3">C2H2-type domain-containing protein</fullName>
    </recommendedName>
</protein>
<accession>A0A8H4QHE7</accession>
<evidence type="ECO:0000256" key="1">
    <source>
        <dbReference type="SAM" id="MobiDB-lite"/>
    </source>
</evidence>
<dbReference type="PROSITE" id="PS00028">
    <property type="entry name" value="ZINC_FINGER_C2H2_1"/>
    <property type="match status" value="1"/>
</dbReference>
<dbReference type="AlphaFoldDB" id="A0A8H4QHE7"/>
<dbReference type="InterPro" id="IPR013087">
    <property type="entry name" value="Znf_C2H2_type"/>
</dbReference>
<reference evidence="4 5" key="1">
    <citation type="submission" date="2019-12" db="EMBL/GenBank/DDBJ databases">
        <authorList>
            <person name="Floudas D."/>
            <person name="Bentzer J."/>
            <person name="Ahren D."/>
            <person name="Johansson T."/>
            <person name="Persson P."/>
            <person name="Tunlid A."/>
        </authorList>
    </citation>
    <scope>NUCLEOTIDE SEQUENCE [LARGE SCALE GENOMIC DNA]</scope>
    <source>
        <strain evidence="4 5">CBS 102.39</strain>
    </source>
</reference>
<keyword evidence="2" id="KW-0812">Transmembrane</keyword>
<keyword evidence="2" id="KW-0472">Membrane</keyword>
<feature type="compositionally biased region" description="Basic and acidic residues" evidence="1">
    <location>
        <begin position="275"/>
        <end position="285"/>
    </location>
</feature>
<feature type="transmembrane region" description="Helical" evidence="2">
    <location>
        <begin position="6"/>
        <end position="29"/>
    </location>
</feature>
<dbReference type="Proteomes" id="UP000521872">
    <property type="component" value="Unassembled WGS sequence"/>
</dbReference>
<evidence type="ECO:0000259" key="3">
    <source>
        <dbReference type="PROSITE" id="PS00028"/>
    </source>
</evidence>
<proteinExistence type="predicted"/>
<evidence type="ECO:0000313" key="5">
    <source>
        <dbReference type="Proteomes" id="UP000521872"/>
    </source>
</evidence>
<organism evidence="4 5">
    <name type="scientific">Agrocybe pediades</name>
    <dbReference type="NCBI Taxonomy" id="84607"/>
    <lineage>
        <taxon>Eukaryota</taxon>
        <taxon>Fungi</taxon>
        <taxon>Dikarya</taxon>
        <taxon>Basidiomycota</taxon>
        <taxon>Agaricomycotina</taxon>
        <taxon>Agaricomycetes</taxon>
        <taxon>Agaricomycetidae</taxon>
        <taxon>Agaricales</taxon>
        <taxon>Agaricineae</taxon>
        <taxon>Strophariaceae</taxon>
        <taxon>Agrocybe</taxon>
    </lineage>
</organism>
<keyword evidence="2" id="KW-1133">Transmembrane helix</keyword>
<feature type="domain" description="C2H2-type" evidence="3">
    <location>
        <begin position="78"/>
        <end position="101"/>
    </location>
</feature>
<gene>
    <name evidence="4" type="ORF">D9613_006733</name>
</gene>
<sequence length="326" mass="35999">MSNRNSVGLVFGEFCLIASTYVTTSHLLVHCREQSRASKKGSYLCKLPRCTVSPHIPIPLKDVSTHLRSHLSRSQLECPVNGCGLTFNRHQGLEDHFEDLHGEFLNRPISLPSPLLLPTWKPVQIPHPTEDPPSIPPIMSTPGCVLLQPVRGTWRKRPSTPKQSFVDLSSSQQSPARRGIKMDKDDEAKAVKLRQKEEPSNGIMFDDLPRSHDWKDFEVEEINIGAEGAVRKRGPCYDLSRPSPFLDPSVYGVRQLPLTTTYEAFLLENPWVEEDTSKSEKEKKAVAAQAGPSLDAGSGGSQPSVRPPTPSSTFTSNNLSGTVTLS</sequence>
<feature type="region of interest" description="Disordered" evidence="1">
    <location>
        <begin position="274"/>
        <end position="326"/>
    </location>
</feature>
<feature type="compositionally biased region" description="Polar residues" evidence="1">
    <location>
        <begin position="311"/>
        <end position="326"/>
    </location>
</feature>
<keyword evidence="5" id="KW-1185">Reference proteome</keyword>
<evidence type="ECO:0000256" key="2">
    <source>
        <dbReference type="SAM" id="Phobius"/>
    </source>
</evidence>